<reference evidence="1" key="1">
    <citation type="submission" date="2021-09" db="EMBL/GenBank/DDBJ databases">
        <authorList>
            <person name="Liu Y."/>
        </authorList>
    </citation>
    <scope>NUCLEOTIDE SEQUENCE</scope>
</reference>
<name>A0AAE8XC52_9CAUD</name>
<gene>
    <name evidence="1" type="ORF">PHB09_001</name>
</gene>
<sequence length="47" mass="5401">MYLNAVKYKDQGYIAPGSHAMELYQAKKWKELDKHLAELDKVFKSGG</sequence>
<keyword evidence="2" id="KW-1185">Reference proteome</keyword>
<organism evidence="1 2">
    <name type="scientific">Pseudomonas phage PHB09</name>
    <dbReference type="NCBI Taxonomy" id="2867265"/>
    <lineage>
        <taxon>Viruses</taxon>
        <taxon>Duplodnaviria</taxon>
        <taxon>Heunggongvirae</taxon>
        <taxon>Uroviricota</taxon>
        <taxon>Caudoviricetes</taxon>
        <taxon>Vandenendeviridae</taxon>
        <taxon>Gorskivirinae</taxon>
        <taxon>Dilongvirus</taxon>
        <taxon>Dilongvirus PHB09</taxon>
    </lineage>
</organism>
<dbReference type="EMBL" id="OK040171">
    <property type="protein sequence ID" value="UAV84497.1"/>
    <property type="molecule type" value="Genomic_DNA"/>
</dbReference>
<proteinExistence type="predicted"/>
<protein>
    <submittedName>
        <fullName evidence="1">Uncharacterized protein</fullName>
    </submittedName>
</protein>
<accession>A0AAE8XC52</accession>
<dbReference type="Proteomes" id="UP000827914">
    <property type="component" value="Segment"/>
</dbReference>
<evidence type="ECO:0000313" key="2">
    <source>
        <dbReference type="Proteomes" id="UP000827914"/>
    </source>
</evidence>
<evidence type="ECO:0000313" key="1">
    <source>
        <dbReference type="EMBL" id="UAV84497.1"/>
    </source>
</evidence>